<evidence type="ECO:0000256" key="3">
    <source>
        <dbReference type="ARBA" id="ARBA00022729"/>
    </source>
</evidence>
<feature type="chain" id="PRO_5032763591" evidence="4">
    <location>
        <begin position="25"/>
        <end position="316"/>
    </location>
</feature>
<dbReference type="Proteomes" id="UP000463939">
    <property type="component" value="Chromosome"/>
</dbReference>
<evidence type="ECO:0000313" key="6">
    <source>
        <dbReference type="Proteomes" id="UP000463939"/>
    </source>
</evidence>
<dbReference type="PANTHER" id="PTHR31279">
    <property type="entry name" value="PROTEIN EXORDIUM-LIKE 5"/>
    <property type="match status" value="1"/>
</dbReference>
<organism evidence="5 6">
    <name type="scientific">Sulfuriferula nivalis</name>
    <dbReference type="NCBI Taxonomy" id="2675298"/>
    <lineage>
        <taxon>Bacteria</taxon>
        <taxon>Pseudomonadati</taxon>
        <taxon>Pseudomonadota</taxon>
        <taxon>Betaproteobacteria</taxon>
        <taxon>Nitrosomonadales</taxon>
        <taxon>Sulfuricellaceae</taxon>
        <taxon>Sulfuriferula</taxon>
    </lineage>
</organism>
<feature type="signal peptide" evidence="4">
    <location>
        <begin position="1"/>
        <end position="24"/>
    </location>
</feature>
<dbReference type="EMBL" id="AP021881">
    <property type="protein sequence ID" value="BBO99901.1"/>
    <property type="molecule type" value="Genomic_DNA"/>
</dbReference>
<dbReference type="Pfam" id="PF04674">
    <property type="entry name" value="Phi_1"/>
    <property type="match status" value="1"/>
</dbReference>
<evidence type="ECO:0000256" key="1">
    <source>
        <dbReference type="ARBA" id="ARBA00004613"/>
    </source>
</evidence>
<sequence>MSYKLNMVMGAVALNLLALPAAHAELIRGVAQQITHQPWENDNMPTGKGWAVKAPAGQGYAVSTGRKTTGANGINYHGGPVMLGTTNVYFIWYGNWAGNTASSILPDLIGGLSGSPYFNINTTYYNASNVAVTNATLLKKTATDNYSHGKVLADTDVSAIVSGAIANGSLPVDANAVYFVLTSADVTETSGFCTSYCGWHTHGTISGQDIKYAFVGNPDQCPSSCAAQTTSPNGNAGADGMASVMSHELEEAVTDPDLNAWYDSTGKENADKCAWKFGSTYTTSNGSMANMKLGTRDYLIQQNWLNASGGLCTLSH</sequence>
<keyword evidence="6" id="KW-1185">Reference proteome</keyword>
<reference evidence="6" key="1">
    <citation type="submission" date="2019-11" db="EMBL/GenBank/DDBJ databases">
        <title>Isolation and characterization of a novel species in the genus Sulfuriferula.</title>
        <authorList>
            <person name="Mochizuki J."/>
            <person name="Kojima H."/>
            <person name="Fukui M."/>
        </authorList>
    </citation>
    <scope>NUCLEOTIDE SEQUENCE [LARGE SCALE GENOMIC DNA]</scope>
    <source>
        <strain evidence="6">SGTM</strain>
    </source>
</reference>
<evidence type="ECO:0000313" key="5">
    <source>
        <dbReference type="EMBL" id="BBO99901.1"/>
    </source>
</evidence>
<keyword evidence="2" id="KW-0964">Secreted</keyword>
<proteinExistence type="predicted"/>
<evidence type="ECO:0000256" key="4">
    <source>
        <dbReference type="SAM" id="SignalP"/>
    </source>
</evidence>
<dbReference type="AlphaFoldDB" id="A0A809S804"/>
<dbReference type="RefSeq" id="WP_162083894.1">
    <property type="nucleotide sequence ID" value="NZ_AP021881.1"/>
</dbReference>
<protein>
    <submittedName>
        <fullName evidence="5">Uncharacterized protein</fullName>
    </submittedName>
</protein>
<dbReference type="PANTHER" id="PTHR31279:SF58">
    <property type="entry name" value="PROTEIN EXORDIUM-LIKE 2"/>
    <property type="match status" value="1"/>
</dbReference>
<evidence type="ECO:0000256" key="2">
    <source>
        <dbReference type="ARBA" id="ARBA00022525"/>
    </source>
</evidence>
<comment type="subcellular location">
    <subcellularLocation>
        <location evidence="1">Secreted</location>
    </subcellularLocation>
</comment>
<dbReference type="GO" id="GO:0005576">
    <property type="term" value="C:extracellular region"/>
    <property type="evidence" value="ECO:0007669"/>
    <property type="project" value="UniProtKB-SubCell"/>
</dbReference>
<dbReference type="KEGG" id="sniv:SFSGTM_06100"/>
<accession>A0A809S804</accession>
<keyword evidence="3 4" id="KW-0732">Signal</keyword>
<name>A0A809S804_9PROT</name>
<dbReference type="InterPro" id="IPR006766">
    <property type="entry name" value="EXORDIUM-like"/>
</dbReference>
<gene>
    <name evidence="5" type="ORF">SFSGTM_06100</name>
</gene>